<gene>
    <name evidence="3" type="ORF">IV501_13985</name>
</gene>
<dbReference type="PROSITE" id="PS51257">
    <property type="entry name" value="PROKAR_LIPOPROTEIN"/>
    <property type="match status" value="1"/>
</dbReference>
<dbReference type="Gene3D" id="1.20.1260.10">
    <property type="match status" value="1"/>
</dbReference>
<dbReference type="EMBL" id="JAEPES010000005">
    <property type="protein sequence ID" value="MBK4348749.1"/>
    <property type="molecule type" value="Genomic_DNA"/>
</dbReference>
<evidence type="ECO:0000256" key="1">
    <source>
        <dbReference type="SAM" id="SignalP"/>
    </source>
</evidence>
<feature type="signal peptide" evidence="1">
    <location>
        <begin position="1"/>
        <end position="20"/>
    </location>
</feature>
<feature type="chain" id="PRO_5038548717" evidence="1">
    <location>
        <begin position="21"/>
        <end position="197"/>
    </location>
</feature>
<dbReference type="InterPro" id="IPR005183">
    <property type="entry name" value="DUF305_CopM-like"/>
</dbReference>
<accession>A0A934SVF3</accession>
<protein>
    <submittedName>
        <fullName evidence="3">DUF305 domain-containing protein</fullName>
    </submittedName>
</protein>
<evidence type="ECO:0000313" key="3">
    <source>
        <dbReference type="EMBL" id="MBK4348749.1"/>
    </source>
</evidence>
<dbReference type="AlphaFoldDB" id="A0A934SVF3"/>
<dbReference type="Proteomes" id="UP000636458">
    <property type="component" value="Unassembled WGS sequence"/>
</dbReference>
<keyword evidence="1" id="KW-0732">Signal</keyword>
<evidence type="ECO:0000259" key="2">
    <source>
        <dbReference type="Pfam" id="PF03713"/>
    </source>
</evidence>
<proteinExistence type="predicted"/>
<dbReference type="InterPro" id="IPR012347">
    <property type="entry name" value="Ferritin-like"/>
</dbReference>
<dbReference type="PANTHER" id="PTHR36933">
    <property type="entry name" value="SLL0788 PROTEIN"/>
    <property type="match status" value="1"/>
</dbReference>
<name>A0A934SVF3_9MICO</name>
<reference evidence="3" key="1">
    <citation type="submission" date="2021-01" db="EMBL/GenBank/DDBJ databases">
        <title>Lacisediminihabitans sp. nov. strain G11-30, isolated from Antarctic Soil.</title>
        <authorList>
            <person name="Li J."/>
        </authorList>
    </citation>
    <scope>NUCLEOTIDE SEQUENCE</scope>
    <source>
        <strain evidence="3">G11-30</strain>
    </source>
</reference>
<keyword evidence="4" id="KW-1185">Reference proteome</keyword>
<organism evidence="3 4">
    <name type="scientific">Lacisediminihabitans changchengi</name>
    <dbReference type="NCBI Taxonomy" id="2787634"/>
    <lineage>
        <taxon>Bacteria</taxon>
        <taxon>Bacillati</taxon>
        <taxon>Actinomycetota</taxon>
        <taxon>Actinomycetes</taxon>
        <taxon>Micrococcales</taxon>
        <taxon>Microbacteriaceae</taxon>
        <taxon>Lacisediminihabitans</taxon>
    </lineage>
</organism>
<evidence type="ECO:0000313" key="4">
    <source>
        <dbReference type="Proteomes" id="UP000636458"/>
    </source>
</evidence>
<comment type="caution">
    <text evidence="3">The sequence shown here is derived from an EMBL/GenBank/DDBJ whole genome shotgun (WGS) entry which is preliminary data.</text>
</comment>
<sequence length="197" mass="20463">MNTRSTLLVSSALALTVLLAGCSTGTVSGTNHSSSAPAANSTATGPHNDADIAFALNMAAHHQQAIEMADMVLAKTGVDGKVTDLAKKIKAEQAPEITLMKSWLTAWGQSTDSSGMSGMEMNGMMSQSDMDALKSADGTTSSTLFLTQMTQHHQGAIDMSKEELSTGKNAAALELAKNIISAQTTEISTMKQLLAGN</sequence>
<dbReference type="PANTHER" id="PTHR36933:SF1">
    <property type="entry name" value="SLL0788 PROTEIN"/>
    <property type="match status" value="1"/>
</dbReference>
<feature type="domain" description="DUF305" evidence="2">
    <location>
        <begin position="51"/>
        <end position="194"/>
    </location>
</feature>
<dbReference type="RefSeq" id="WP_200556997.1">
    <property type="nucleotide sequence ID" value="NZ_JAEPES010000005.1"/>
</dbReference>
<dbReference type="Pfam" id="PF03713">
    <property type="entry name" value="DUF305"/>
    <property type="match status" value="1"/>
</dbReference>